<reference evidence="2 3" key="1">
    <citation type="journal article" date="2012" name="ISME J.">
        <title>Nitrification expanded: discovery, physiology and genomics of a nitrite-oxidizing bacterium from the phylum Chloroflexi.</title>
        <authorList>
            <person name="Sorokin D.Y."/>
            <person name="Lucker S."/>
            <person name="Vejmelkova D."/>
            <person name="Kostrikina N.A."/>
            <person name="Kleerebezem R."/>
            <person name="Rijpstra W.I."/>
            <person name="Damste J.S."/>
            <person name="Le Paslier D."/>
            <person name="Muyzer G."/>
            <person name="Wagner M."/>
            <person name="van Loosdrecht M.C."/>
            <person name="Daims H."/>
        </authorList>
    </citation>
    <scope>NUCLEOTIDE SEQUENCE [LARGE SCALE GENOMIC DNA]</scope>
    <source>
        <strain evidence="3">none</strain>
    </source>
</reference>
<evidence type="ECO:0000313" key="2">
    <source>
        <dbReference type="EMBL" id="CCF84582.1"/>
    </source>
</evidence>
<gene>
    <name evidence="2" type="ORF">NITHO_360013</name>
</gene>
<sequence length="57" mass="5774">MSTTGASPLGGITPADIGYTPERPGFSFRPLPDPGSPSSWNSSAGLVGCCPWLCSCS</sequence>
<dbReference type="AlphaFoldDB" id="I4EIS0"/>
<accession>I4EIS0</accession>
<evidence type="ECO:0000313" key="3">
    <source>
        <dbReference type="Proteomes" id="UP000004221"/>
    </source>
</evidence>
<dbReference type="EMBL" id="CAGS01000290">
    <property type="protein sequence ID" value="CCF84582.1"/>
    <property type="molecule type" value="Genomic_DNA"/>
</dbReference>
<proteinExistence type="predicted"/>
<feature type="region of interest" description="Disordered" evidence="1">
    <location>
        <begin position="1"/>
        <end position="46"/>
    </location>
</feature>
<dbReference type="Proteomes" id="UP000004221">
    <property type="component" value="Unassembled WGS sequence"/>
</dbReference>
<organism evidence="2 3">
    <name type="scientific">Nitrolancea hollandica Lb</name>
    <dbReference type="NCBI Taxonomy" id="1129897"/>
    <lineage>
        <taxon>Bacteria</taxon>
        <taxon>Pseudomonadati</taxon>
        <taxon>Thermomicrobiota</taxon>
        <taxon>Thermomicrobia</taxon>
        <taxon>Sphaerobacterales</taxon>
        <taxon>Sphaerobacterineae</taxon>
        <taxon>Sphaerobacteraceae</taxon>
        <taxon>Nitrolancea</taxon>
    </lineage>
</organism>
<keyword evidence="3" id="KW-1185">Reference proteome</keyword>
<protein>
    <submittedName>
        <fullName evidence="2">Uncharacterized protein</fullName>
    </submittedName>
</protein>
<evidence type="ECO:0000256" key="1">
    <source>
        <dbReference type="SAM" id="MobiDB-lite"/>
    </source>
</evidence>
<name>I4EIS0_9BACT</name>
<comment type="caution">
    <text evidence="2">The sequence shown here is derived from an EMBL/GenBank/DDBJ whole genome shotgun (WGS) entry which is preliminary data.</text>
</comment>